<sequence length="177" mass="19719">MACHGAGGRRIEDDHFAVIDILRMIILHPDGATRLLKHVDKSDVLIEMINNVTSSPPLPVNLLTSIRAVTNLFKNSCYYPWLQKHRSEILDAFSSCCSSPNKNVQVSYANLILNYSVLLIESKDQEGQSQVLSAALEAGLYIAEAENLEVDSKYQASKPRWYLQISLNFLLGTVIIA</sequence>
<dbReference type="Pfam" id="PF08324">
    <property type="entry name" value="PUL"/>
    <property type="match status" value="1"/>
</dbReference>
<protein>
    <recommendedName>
        <fullName evidence="1">PUL domain-containing protein</fullName>
    </recommendedName>
</protein>
<evidence type="ECO:0000259" key="1">
    <source>
        <dbReference type="PROSITE" id="PS51396"/>
    </source>
</evidence>
<dbReference type="OrthoDB" id="10265988at2759"/>
<dbReference type="Proteomes" id="UP000428333">
    <property type="component" value="Linkage Group LG13"/>
</dbReference>
<dbReference type="AlphaFoldDB" id="A0A6A4KN76"/>
<dbReference type="PROSITE" id="PS51396">
    <property type="entry name" value="PUL"/>
    <property type="match status" value="1"/>
</dbReference>
<keyword evidence="3" id="KW-1185">Reference proteome</keyword>
<organism evidence="2 3">
    <name type="scientific">Rhododendron williamsianum</name>
    <dbReference type="NCBI Taxonomy" id="262921"/>
    <lineage>
        <taxon>Eukaryota</taxon>
        <taxon>Viridiplantae</taxon>
        <taxon>Streptophyta</taxon>
        <taxon>Embryophyta</taxon>
        <taxon>Tracheophyta</taxon>
        <taxon>Spermatophyta</taxon>
        <taxon>Magnoliopsida</taxon>
        <taxon>eudicotyledons</taxon>
        <taxon>Gunneridae</taxon>
        <taxon>Pentapetalae</taxon>
        <taxon>asterids</taxon>
        <taxon>Ericales</taxon>
        <taxon>Ericaceae</taxon>
        <taxon>Ericoideae</taxon>
        <taxon>Rhodoreae</taxon>
        <taxon>Rhododendron</taxon>
    </lineage>
</organism>
<comment type="caution">
    <text evidence="2">The sequence shown here is derived from an EMBL/GenBank/DDBJ whole genome shotgun (WGS) entry which is preliminary data.</text>
</comment>
<evidence type="ECO:0000313" key="3">
    <source>
        <dbReference type="Proteomes" id="UP000428333"/>
    </source>
</evidence>
<dbReference type="InterPro" id="IPR013535">
    <property type="entry name" value="PUL_dom"/>
</dbReference>
<proteinExistence type="predicted"/>
<feature type="domain" description="PUL" evidence="1">
    <location>
        <begin position="1"/>
        <end position="177"/>
    </location>
</feature>
<dbReference type="InterPro" id="IPR016024">
    <property type="entry name" value="ARM-type_fold"/>
</dbReference>
<evidence type="ECO:0000313" key="2">
    <source>
        <dbReference type="EMBL" id="KAE9447185.1"/>
    </source>
</evidence>
<gene>
    <name evidence="2" type="ORF">C3L33_20916</name>
</gene>
<accession>A0A6A4KN76</accession>
<reference evidence="2 3" key="1">
    <citation type="journal article" date="2019" name="Genome Biol. Evol.">
        <title>The Rhododendron genome and chromosomal organization provide insight into shared whole-genome duplications across the heath family (Ericaceae).</title>
        <authorList>
            <person name="Soza V.L."/>
            <person name="Lindsley D."/>
            <person name="Waalkes A."/>
            <person name="Ramage E."/>
            <person name="Patwardhan R.P."/>
            <person name="Burton J.N."/>
            <person name="Adey A."/>
            <person name="Kumar A."/>
            <person name="Qiu R."/>
            <person name="Shendure J."/>
            <person name="Hall B."/>
        </authorList>
    </citation>
    <scope>NUCLEOTIDE SEQUENCE [LARGE SCALE GENOMIC DNA]</scope>
    <source>
        <strain evidence="2">RSF 1966-606</strain>
    </source>
</reference>
<dbReference type="SUPFAM" id="SSF48371">
    <property type="entry name" value="ARM repeat"/>
    <property type="match status" value="1"/>
</dbReference>
<dbReference type="InterPro" id="IPR011989">
    <property type="entry name" value="ARM-like"/>
</dbReference>
<dbReference type="Gene3D" id="1.25.10.10">
    <property type="entry name" value="Leucine-rich Repeat Variant"/>
    <property type="match status" value="1"/>
</dbReference>
<dbReference type="EMBL" id="QEFC01003703">
    <property type="protein sequence ID" value="KAE9447185.1"/>
    <property type="molecule type" value="Genomic_DNA"/>
</dbReference>
<name>A0A6A4KN76_9ERIC</name>
<feature type="non-terminal residue" evidence="2">
    <location>
        <position position="1"/>
    </location>
</feature>